<sequence length="95" mass="10708">MTNHSVRRERTRRQANPFGLDQTLQGVRSARTRALPIPHEQPGQLAGTWHLFTSGALSVFTKVPMCDRYRADNARFIRLACPRELCPLSVSTGEC</sequence>
<evidence type="ECO:0000313" key="3">
    <source>
        <dbReference type="Proteomes" id="UP001519460"/>
    </source>
</evidence>
<gene>
    <name evidence="2" type="ORF">BaRGS_00033368</name>
</gene>
<feature type="region of interest" description="Disordered" evidence="1">
    <location>
        <begin position="1"/>
        <end position="23"/>
    </location>
</feature>
<dbReference type="EMBL" id="JACVVK020000407">
    <property type="protein sequence ID" value="KAK7475418.1"/>
    <property type="molecule type" value="Genomic_DNA"/>
</dbReference>
<proteinExistence type="predicted"/>
<dbReference type="AlphaFoldDB" id="A0ABD0JK99"/>
<feature type="compositionally biased region" description="Basic residues" evidence="1">
    <location>
        <begin position="1"/>
        <end position="13"/>
    </location>
</feature>
<protein>
    <submittedName>
        <fullName evidence="2">Uncharacterized protein</fullName>
    </submittedName>
</protein>
<accession>A0ABD0JK99</accession>
<dbReference type="Proteomes" id="UP001519460">
    <property type="component" value="Unassembled WGS sequence"/>
</dbReference>
<reference evidence="2 3" key="1">
    <citation type="journal article" date="2023" name="Sci. Data">
        <title>Genome assembly of the Korean intertidal mud-creeper Batillaria attramentaria.</title>
        <authorList>
            <person name="Patra A.K."/>
            <person name="Ho P.T."/>
            <person name="Jun S."/>
            <person name="Lee S.J."/>
            <person name="Kim Y."/>
            <person name="Won Y.J."/>
        </authorList>
    </citation>
    <scope>NUCLEOTIDE SEQUENCE [LARGE SCALE GENOMIC DNA]</scope>
    <source>
        <strain evidence="2">Wonlab-2016</strain>
    </source>
</reference>
<evidence type="ECO:0000313" key="2">
    <source>
        <dbReference type="EMBL" id="KAK7475418.1"/>
    </source>
</evidence>
<name>A0ABD0JK99_9CAEN</name>
<organism evidence="2 3">
    <name type="scientific">Batillaria attramentaria</name>
    <dbReference type="NCBI Taxonomy" id="370345"/>
    <lineage>
        <taxon>Eukaryota</taxon>
        <taxon>Metazoa</taxon>
        <taxon>Spiralia</taxon>
        <taxon>Lophotrochozoa</taxon>
        <taxon>Mollusca</taxon>
        <taxon>Gastropoda</taxon>
        <taxon>Caenogastropoda</taxon>
        <taxon>Sorbeoconcha</taxon>
        <taxon>Cerithioidea</taxon>
        <taxon>Batillariidae</taxon>
        <taxon>Batillaria</taxon>
    </lineage>
</organism>
<evidence type="ECO:0000256" key="1">
    <source>
        <dbReference type="SAM" id="MobiDB-lite"/>
    </source>
</evidence>
<keyword evidence="3" id="KW-1185">Reference proteome</keyword>
<comment type="caution">
    <text evidence="2">The sequence shown here is derived from an EMBL/GenBank/DDBJ whole genome shotgun (WGS) entry which is preliminary data.</text>
</comment>